<protein>
    <recommendedName>
        <fullName evidence="3">DUF3500 domain-containing protein</fullName>
    </recommendedName>
</protein>
<gene>
    <name evidence="1" type="ORF">Pla100_45920</name>
</gene>
<dbReference type="Pfam" id="PF12006">
    <property type="entry name" value="DUF3500"/>
    <property type="match status" value="1"/>
</dbReference>
<reference evidence="1 2" key="1">
    <citation type="submission" date="2019-02" db="EMBL/GenBank/DDBJ databases">
        <title>Deep-cultivation of Planctomycetes and their phenomic and genomic characterization uncovers novel biology.</title>
        <authorList>
            <person name="Wiegand S."/>
            <person name="Jogler M."/>
            <person name="Boedeker C."/>
            <person name="Pinto D."/>
            <person name="Vollmers J."/>
            <person name="Rivas-Marin E."/>
            <person name="Kohn T."/>
            <person name="Peeters S.H."/>
            <person name="Heuer A."/>
            <person name="Rast P."/>
            <person name="Oberbeckmann S."/>
            <person name="Bunk B."/>
            <person name="Jeske O."/>
            <person name="Meyerdierks A."/>
            <person name="Storesund J.E."/>
            <person name="Kallscheuer N."/>
            <person name="Luecker S."/>
            <person name="Lage O.M."/>
            <person name="Pohl T."/>
            <person name="Merkel B.J."/>
            <person name="Hornburger P."/>
            <person name="Mueller R.-W."/>
            <person name="Bruemmer F."/>
            <person name="Labrenz M."/>
            <person name="Spormann A.M."/>
            <person name="Op Den Camp H."/>
            <person name="Overmann J."/>
            <person name="Amann R."/>
            <person name="Jetten M.S.M."/>
            <person name="Mascher T."/>
            <person name="Medema M.H."/>
            <person name="Devos D.P."/>
            <person name="Kaster A.-K."/>
            <person name="Ovreas L."/>
            <person name="Rohde M."/>
            <person name="Galperin M.Y."/>
            <person name="Jogler C."/>
        </authorList>
    </citation>
    <scope>NUCLEOTIDE SEQUENCE [LARGE SCALE GENOMIC DNA]</scope>
    <source>
        <strain evidence="1 2">Pla100</strain>
    </source>
</reference>
<organism evidence="1 2">
    <name type="scientific">Neorhodopirellula pilleata</name>
    <dbReference type="NCBI Taxonomy" id="2714738"/>
    <lineage>
        <taxon>Bacteria</taxon>
        <taxon>Pseudomonadati</taxon>
        <taxon>Planctomycetota</taxon>
        <taxon>Planctomycetia</taxon>
        <taxon>Pirellulales</taxon>
        <taxon>Pirellulaceae</taxon>
        <taxon>Neorhodopirellula</taxon>
    </lineage>
</organism>
<evidence type="ECO:0000313" key="1">
    <source>
        <dbReference type="EMBL" id="TWT92574.1"/>
    </source>
</evidence>
<accession>A0A5C5ZY31</accession>
<name>A0A5C5ZY31_9BACT</name>
<evidence type="ECO:0000313" key="2">
    <source>
        <dbReference type="Proteomes" id="UP000316213"/>
    </source>
</evidence>
<dbReference type="AlphaFoldDB" id="A0A5C5ZY31"/>
<dbReference type="EMBL" id="SJPM01000011">
    <property type="protein sequence ID" value="TWT92574.1"/>
    <property type="molecule type" value="Genomic_DNA"/>
</dbReference>
<dbReference type="Proteomes" id="UP000316213">
    <property type="component" value="Unassembled WGS sequence"/>
</dbReference>
<comment type="caution">
    <text evidence="1">The sequence shown here is derived from an EMBL/GenBank/DDBJ whole genome shotgun (WGS) entry which is preliminary data.</text>
</comment>
<dbReference type="InterPro" id="IPR021889">
    <property type="entry name" value="DUF3500"/>
</dbReference>
<keyword evidence="2" id="KW-1185">Reference proteome</keyword>
<proteinExistence type="predicted"/>
<sequence length="353" mass="39729">MLKVAYFLSSHFPITSFVFPTSELTMSPLNRRELLQTGSLVAAAAMTPKLFADVSPQPVTAESLTKTLYDTLSEKQMSEICFGWDHQDPKRGLLRTFVANNWNITRPSINDDFYTVDQQQLIREIFEAIIHPDWHARYDQQLEDDAGGFGNEQSIAIFGKPGDGKFELVMTGRHMTLRCDGNSADHVAFGGPIFYGHAPDFNESPSHTGNVFWPQAIAANNVYKMLDGQQQNQARVKKTIREQSAGFRDQKDLPGLPVTELTSDQREELQSVLKTLIEPYRSSDQDEVIACLKAQGGLDACRLMFFTDQDLGNDGVWDNWRIEGPSFVWHYRGAPHVHVWVNVADSSDVKLNA</sequence>
<evidence type="ECO:0008006" key="3">
    <source>
        <dbReference type="Google" id="ProtNLM"/>
    </source>
</evidence>